<dbReference type="GO" id="GO:0022857">
    <property type="term" value="F:transmembrane transporter activity"/>
    <property type="evidence" value="ECO:0007669"/>
    <property type="project" value="InterPro"/>
</dbReference>
<dbReference type="Proteomes" id="UP000015104">
    <property type="component" value="Unassembled WGS sequence"/>
</dbReference>
<accession>T1K5P1</accession>
<organism evidence="7 8">
    <name type="scientific">Tetranychus urticae</name>
    <name type="common">Two-spotted spider mite</name>
    <dbReference type="NCBI Taxonomy" id="32264"/>
    <lineage>
        <taxon>Eukaryota</taxon>
        <taxon>Metazoa</taxon>
        <taxon>Ecdysozoa</taxon>
        <taxon>Arthropoda</taxon>
        <taxon>Chelicerata</taxon>
        <taxon>Arachnida</taxon>
        <taxon>Acari</taxon>
        <taxon>Acariformes</taxon>
        <taxon>Trombidiformes</taxon>
        <taxon>Prostigmata</taxon>
        <taxon>Eleutherengona</taxon>
        <taxon>Raphignathae</taxon>
        <taxon>Tetranychoidea</taxon>
        <taxon>Tetranychidae</taxon>
        <taxon>Tetranychus</taxon>
    </lineage>
</organism>
<name>T1K5P1_TETUR</name>
<dbReference type="AlphaFoldDB" id="T1K5P1"/>
<feature type="transmembrane region" description="Helical" evidence="5">
    <location>
        <begin position="147"/>
        <end position="166"/>
    </location>
</feature>
<feature type="transmembrane region" description="Helical" evidence="5">
    <location>
        <begin position="39"/>
        <end position="62"/>
    </location>
</feature>
<evidence type="ECO:0000256" key="5">
    <source>
        <dbReference type="SAM" id="Phobius"/>
    </source>
</evidence>
<sequence length="520" mass="58996">MTNKGLNVDKNKYRHSISQERIEHVSDLIGSWGPLQKRLFLLLSIIYCVSPYTNASLFYYSLKSDLVCVQPDGSKSSISSDKCSFDQLNSCSSWYHNITRKTVTKEWNLVCERYWLRSLVLSSYQFGYLLSGLVIGYISDRFGRKPAILFSMSLEIVCAVGLVLSPNVYCFIVVRVIHGIGGYGRYLASLILLLESIGPKYRGRIAVTFDWVWCFGEYIMMIITYNVLNFRYIYMGTIVFQIACIPIILMVPESARWQLVVGQVENAERTLRFYAAKRRKQSELFRRKLEKLRQYLIAENETRNSMGIVDLLRTPRISRFCFALYLLWFLTAFIAFGLAYSTLDLSGNVFINNAIFSASSTASNLFMIWKVDAFRRRSMLMTMYFATSALLFASIAFVESHEYIIPRMILITSGRFFSSSIYSLIYVYSSEVFPTNIRHIGVGSCSVASRMASIPAPFIAQLTAATSLKLTFGLFAVMGIIGASITRLIPETKGKEIPDTVEGMIEMYDVNVSKGVVNSS</sequence>
<keyword evidence="2 5" id="KW-0812">Transmembrane</keyword>
<dbReference type="EMBL" id="CAEY01001590">
    <property type="status" value="NOT_ANNOTATED_CDS"/>
    <property type="molecule type" value="Genomic_DNA"/>
</dbReference>
<reference evidence="7" key="2">
    <citation type="submission" date="2015-06" db="UniProtKB">
        <authorList>
            <consortium name="EnsemblMetazoa"/>
        </authorList>
    </citation>
    <scope>IDENTIFICATION</scope>
</reference>
<protein>
    <recommendedName>
        <fullName evidence="6">Major facilitator superfamily (MFS) profile domain-containing protein</fullName>
    </recommendedName>
</protein>
<dbReference type="InterPro" id="IPR020846">
    <property type="entry name" value="MFS_dom"/>
</dbReference>
<evidence type="ECO:0000313" key="7">
    <source>
        <dbReference type="EnsemblMetazoa" id="tetur05g06990.1"/>
    </source>
</evidence>
<dbReference type="SUPFAM" id="SSF103473">
    <property type="entry name" value="MFS general substrate transporter"/>
    <property type="match status" value="1"/>
</dbReference>
<feature type="transmembrane region" description="Helical" evidence="5">
    <location>
        <begin position="349"/>
        <end position="369"/>
    </location>
</feature>
<dbReference type="Pfam" id="PF00083">
    <property type="entry name" value="Sugar_tr"/>
    <property type="match status" value="1"/>
</dbReference>
<feature type="transmembrane region" description="Helical" evidence="5">
    <location>
        <begin position="322"/>
        <end position="343"/>
    </location>
</feature>
<evidence type="ECO:0000256" key="4">
    <source>
        <dbReference type="ARBA" id="ARBA00023136"/>
    </source>
</evidence>
<dbReference type="HOGENOM" id="CLU_001265_33_5_1"/>
<evidence type="ECO:0000256" key="3">
    <source>
        <dbReference type="ARBA" id="ARBA00022989"/>
    </source>
</evidence>
<evidence type="ECO:0000256" key="1">
    <source>
        <dbReference type="ARBA" id="ARBA00004141"/>
    </source>
</evidence>
<keyword evidence="4 5" id="KW-0472">Membrane</keyword>
<feature type="transmembrane region" description="Helical" evidence="5">
    <location>
        <begin position="404"/>
        <end position="428"/>
    </location>
</feature>
<proteinExistence type="predicted"/>
<dbReference type="EnsemblMetazoa" id="tetur05g06990.1">
    <property type="protein sequence ID" value="tetur05g06990.1"/>
    <property type="gene ID" value="tetur05g06990"/>
</dbReference>
<dbReference type="eggNOG" id="KOG0255">
    <property type="taxonomic scope" value="Eukaryota"/>
</dbReference>
<dbReference type="STRING" id="32264.T1K5P1"/>
<feature type="domain" description="Major facilitator superfamily (MFS) profile" evidence="6">
    <location>
        <begin position="49"/>
        <end position="494"/>
    </location>
</feature>
<evidence type="ECO:0000313" key="8">
    <source>
        <dbReference type="Proteomes" id="UP000015104"/>
    </source>
</evidence>
<dbReference type="PROSITE" id="PS00216">
    <property type="entry name" value="SUGAR_TRANSPORT_1"/>
    <property type="match status" value="1"/>
</dbReference>
<comment type="subcellular location">
    <subcellularLocation>
        <location evidence="1">Membrane</location>
        <topology evidence="1">Multi-pass membrane protein</topology>
    </subcellularLocation>
</comment>
<keyword evidence="8" id="KW-1185">Reference proteome</keyword>
<feature type="transmembrane region" description="Helical" evidence="5">
    <location>
        <begin position="172"/>
        <end position="194"/>
    </location>
</feature>
<dbReference type="InterPro" id="IPR005828">
    <property type="entry name" value="MFS_sugar_transport-like"/>
</dbReference>
<dbReference type="InterPro" id="IPR036259">
    <property type="entry name" value="MFS_trans_sf"/>
</dbReference>
<dbReference type="GO" id="GO:0016020">
    <property type="term" value="C:membrane"/>
    <property type="evidence" value="ECO:0007669"/>
    <property type="project" value="UniProtKB-SubCell"/>
</dbReference>
<feature type="transmembrane region" description="Helical" evidence="5">
    <location>
        <begin position="114"/>
        <end position="135"/>
    </location>
</feature>
<feature type="transmembrane region" description="Helical" evidence="5">
    <location>
        <begin position="472"/>
        <end position="489"/>
    </location>
</feature>
<evidence type="ECO:0000259" key="6">
    <source>
        <dbReference type="PROSITE" id="PS50850"/>
    </source>
</evidence>
<reference evidence="8" key="1">
    <citation type="submission" date="2011-08" db="EMBL/GenBank/DDBJ databases">
        <authorList>
            <person name="Rombauts S."/>
        </authorList>
    </citation>
    <scope>NUCLEOTIDE SEQUENCE</scope>
    <source>
        <strain evidence="8">London</strain>
    </source>
</reference>
<dbReference type="InterPro" id="IPR005829">
    <property type="entry name" value="Sugar_transporter_CS"/>
</dbReference>
<dbReference type="PROSITE" id="PS50850">
    <property type="entry name" value="MFS"/>
    <property type="match status" value="1"/>
</dbReference>
<evidence type="ECO:0000256" key="2">
    <source>
        <dbReference type="ARBA" id="ARBA00022692"/>
    </source>
</evidence>
<dbReference type="PANTHER" id="PTHR24064">
    <property type="entry name" value="SOLUTE CARRIER FAMILY 22 MEMBER"/>
    <property type="match status" value="1"/>
</dbReference>
<keyword evidence="3 5" id="KW-1133">Transmembrane helix</keyword>
<feature type="transmembrane region" description="Helical" evidence="5">
    <location>
        <begin position="381"/>
        <end position="398"/>
    </location>
</feature>
<feature type="transmembrane region" description="Helical" evidence="5">
    <location>
        <begin position="206"/>
        <end position="226"/>
    </location>
</feature>
<dbReference type="Gene3D" id="1.20.1250.20">
    <property type="entry name" value="MFS general substrate transporter like domains"/>
    <property type="match status" value="1"/>
</dbReference>